<dbReference type="GO" id="GO:0003677">
    <property type="term" value="F:DNA binding"/>
    <property type="evidence" value="ECO:0007669"/>
    <property type="project" value="InterPro"/>
</dbReference>
<proteinExistence type="predicted"/>
<protein>
    <submittedName>
        <fullName evidence="2">Uncharacterized protein</fullName>
    </submittedName>
</protein>
<dbReference type="InterPro" id="IPR017956">
    <property type="entry name" value="AT_hook_DNA-bd_motif"/>
</dbReference>
<dbReference type="EMBL" id="JN674636">
    <property type="protein sequence ID" value="AEW12939.1"/>
    <property type="molecule type" value="Genomic_DNA"/>
</dbReference>
<name>J3JR53_9EUGL</name>
<dbReference type="AlphaFoldDB" id="J3JR53"/>
<evidence type="ECO:0000313" key="2">
    <source>
        <dbReference type="EMBL" id="AEW12939.1"/>
    </source>
</evidence>
<sequence>MKKAKKALQDIIKPKRGRPKKISAEGDVPNPSPKPRGRPRKTVFLHIDTSNQTEYSKVEEAYLEDSRDVLSINIKNDKVEGKNEVKEQIRQDDQDTNIIDAALSPTPNEFNTIQDPFENPNYRTLKGYSFARFKKCVLNINTGVYIFDSKEKQKELENNLTFIPPPFMKL</sequence>
<organism evidence="2">
    <name type="scientific">Colacium vesiculosum</name>
    <dbReference type="NCBI Taxonomy" id="102910"/>
    <lineage>
        <taxon>Eukaryota</taxon>
        <taxon>Discoba</taxon>
        <taxon>Euglenozoa</taxon>
        <taxon>Euglenida</taxon>
        <taxon>Spirocuta</taxon>
        <taxon>Euglenophyceae</taxon>
        <taxon>Euglenales</taxon>
        <taxon>Euglenaceae</taxon>
        <taxon>Colacium</taxon>
    </lineage>
</organism>
<accession>J3JR53</accession>
<feature type="region of interest" description="Disordered" evidence="1">
    <location>
        <begin position="1"/>
        <end position="41"/>
    </location>
</feature>
<evidence type="ECO:0000256" key="1">
    <source>
        <dbReference type="SAM" id="MobiDB-lite"/>
    </source>
</evidence>
<keyword evidence="2" id="KW-0934">Plastid</keyword>
<dbReference type="Pfam" id="PF02178">
    <property type="entry name" value="AT_hook"/>
    <property type="match status" value="2"/>
</dbReference>
<reference evidence="2" key="1">
    <citation type="journal article" date="2013" name="J. Eukaryot. Microbiol.">
        <title>Tracing patterns of chloroplast evolution in euglenoids: contributions from Colacium vesiculosum and Strombomonas acuminata (Euglenophyta).</title>
        <authorList>
            <person name="Wiegert K.E."/>
            <person name="Bennett M.S."/>
            <person name="Triemer R.E."/>
        </authorList>
    </citation>
    <scope>NUCLEOTIDE SEQUENCE</scope>
</reference>
<keyword evidence="2" id="KW-0150">Chloroplast</keyword>
<geneLocation type="chloroplast" evidence="2"/>